<accession>A0A2T9ZEN3</accession>
<reference evidence="1 2" key="1">
    <citation type="journal article" date="2018" name="MBio">
        <title>Comparative Genomics Reveals the Core Gene Toolbox for the Fungus-Insect Symbiosis.</title>
        <authorList>
            <person name="Wang Y."/>
            <person name="Stata M."/>
            <person name="Wang W."/>
            <person name="Stajich J.E."/>
            <person name="White M.M."/>
            <person name="Moncalvo J.M."/>
        </authorList>
    </citation>
    <scope>NUCLEOTIDE SEQUENCE [LARGE SCALE GENOMIC DNA]</scope>
    <source>
        <strain evidence="1 2">SC-DP-2</strain>
    </source>
</reference>
<dbReference type="Proteomes" id="UP000245609">
    <property type="component" value="Unassembled WGS sequence"/>
</dbReference>
<dbReference type="GO" id="GO:0070652">
    <property type="term" value="C:HAUS complex"/>
    <property type="evidence" value="ECO:0007669"/>
    <property type="project" value="InterPro"/>
</dbReference>
<protein>
    <submittedName>
        <fullName evidence="1">Uncharacterized protein</fullName>
    </submittedName>
</protein>
<keyword evidence="2" id="KW-1185">Reference proteome</keyword>
<dbReference type="InterPro" id="IPR029327">
    <property type="entry name" value="HAUS4"/>
</dbReference>
<dbReference type="GO" id="GO:0051225">
    <property type="term" value="P:spindle assembly"/>
    <property type="evidence" value="ECO:0007669"/>
    <property type="project" value="InterPro"/>
</dbReference>
<dbReference type="AlphaFoldDB" id="A0A2T9ZEN3"/>
<gene>
    <name evidence="1" type="ORF">BB560_002492</name>
</gene>
<name>A0A2T9ZEN3_9FUNG</name>
<evidence type="ECO:0000313" key="2">
    <source>
        <dbReference type="Proteomes" id="UP000245609"/>
    </source>
</evidence>
<dbReference type="EMBL" id="MBFS01000286">
    <property type="protein sequence ID" value="PVV03041.1"/>
    <property type="molecule type" value="Genomic_DNA"/>
</dbReference>
<dbReference type="OrthoDB" id="10628907at2759"/>
<comment type="caution">
    <text evidence="1">The sequence shown here is derived from an EMBL/GenBank/DDBJ whole genome shotgun (WGS) entry which is preliminary data.</text>
</comment>
<proteinExistence type="predicted"/>
<dbReference type="Pfam" id="PF14735">
    <property type="entry name" value="HAUS4"/>
    <property type="match status" value="1"/>
</dbReference>
<organism evidence="1 2">
    <name type="scientific">Smittium megazygosporum</name>
    <dbReference type="NCBI Taxonomy" id="133381"/>
    <lineage>
        <taxon>Eukaryota</taxon>
        <taxon>Fungi</taxon>
        <taxon>Fungi incertae sedis</taxon>
        <taxon>Zoopagomycota</taxon>
        <taxon>Kickxellomycotina</taxon>
        <taxon>Harpellomycetes</taxon>
        <taxon>Harpellales</taxon>
        <taxon>Legeriomycetaceae</taxon>
        <taxon>Smittium</taxon>
    </lineage>
</organism>
<evidence type="ECO:0000313" key="1">
    <source>
        <dbReference type="EMBL" id="PVV03041.1"/>
    </source>
</evidence>
<sequence>MSDIILNLISEVIAKADIKEPNRHKELKLKYMCYERVSELIQDYFLSLQNDSETLSSFDVFQISRLLQLDVADQNNLENWVGLAISKDFETVNTIISETTAQNNMITSDPNKETQRNSGIIDEEKELMHSLVVKHIEYSNALLEELGYIQDALLSAVGKNGDRDLFTSIIEFYRKLAISMDLKLRLHKNNFLRSRFSPEITDAIENVKSSLANEFAILEKKHAEIVAKLRVYAMSGPEFESIASQYIRVTRMINQLSLDISNFEKS</sequence>